<evidence type="ECO:0000313" key="1">
    <source>
        <dbReference type="EMBL" id="KAJ8130036.1"/>
    </source>
</evidence>
<reference evidence="1" key="1">
    <citation type="submission" date="2022-12" db="EMBL/GenBank/DDBJ databases">
        <title>Genome Sequence of Lasiodiplodia mahajangana.</title>
        <authorList>
            <person name="Buettner E."/>
        </authorList>
    </citation>
    <scope>NUCLEOTIDE SEQUENCE</scope>
    <source>
        <strain evidence="1">VT137</strain>
    </source>
</reference>
<organism evidence="1 2">
    <name type="scientific">Lasiodiplodia mahajangana</name>
    <dbReference type="NCBI Taxonomy" id="1108764"/>
    <lineage>
        <taxon>Eukaryota</taxon>
        <taxon>Fungi</taxon>
        <taxon>Dikarya</taxon>
        <taxon>Ascomycota</taxon>
        <taxon>Pezizomycotina</taxon>
        <taxon>Dothideomycetes</taxon>
        <taxon>Dothideomycetes incertae sedis</taxon>
        <taxon>Botryosphaeriales</taxon>
        <taxon>Botryosphaeriaceae</taxon>
        <taxon>Lasiodiplodia</taxon>
    </lineage>
</organism>
<dbReference type="EMBL" id="JAPUUL010000599">
    <property type="protein sequence ID" value="KAJ8130036.1"/>
    <property type="molecule type" value="Genomic_DNA"/>
</dbReference>
<sequence>MYPQDVRLARTASLATTSTAPISERSYNGPRRPAHPYGIYSQNVGTSDDGTSDRSAQTGINVGFPGTTGGDYQRRLGPDGEEAADLIGPDGHTEQLPPYTRYPVEAYAQKALGITVVPPAATVPPVQQSLEIPGAGGIGLATRDPEFASTEDLNRLNSPQSRRSIRSFTSEASHHSINTAALAVTNEKGTSNWKTAARRKVWGVVPCWALVLGVIVLVLLGVVIGTVIGTVIAPQLRKGPDHDKSSYPATKTTPGFVPLATAPPRLATSGIRPILSTTFQSSLFKDMLQRLAPEQHMELRCYYVWADYDFERARGPAWAFALPYNKTMILPEEYLMTDNTTSNQVQRRMMFGPDFKRKGLAESGDKPWICTWPGTLLEFFIYTTQNTSFKYPMPSSSGMSTSSGPAPTSSAGANGYRRGQIGQPYDYDHDTHRDQEDASHSHPTSTPPPSSSATSSESSETPQSSSAGPNFFNPGPMPPPLFPSYPRVIKVEERRNTDIDAPSPVCRQVQIIGQGIEAIPVLNEENQPIEVQIAELPANGQEKETSYLFKRHPFSSHLWSRGDDGSDGNELSDCGCICPGTCELYLPVTVFPLALLASSGGGGGSTTTITSDPHLAGEALEEVYNPYSSNDDRKGAQSFLESIKDTPGAPTHGFHLASDKNQSPLVRHYALSLLEHAIKHKWASYSPHEEEALRNWVLQMSRDVAKGDPVYLRNKIAQLWVEVAKRSWGLEWMEMDSLLVQLWQVPDSAVHKEFVLVVLETLSDEIFNGDDMVVQLREKILSKASVEIFTPAVVLLEAFPNREVGPEVRCGDEGWLARIVDLLRQCLSGDVQNNEDLRSCAVRGFAVLYTLMPWVIPKSVAMTGAVPVICEGLRASHIDVQKASLEALHALYARTSLDEVEFLELVVPLYGAQYVTLFRQLFEWSIIDPDDIDDDKYQLSKKFSEFVSYLGNYLERRFSALPTDLSQINLMGFLQLLLLVTQNQSLVVSIPVLVTWGRLLNHQALGHEIVTTAEVVGPLLEVCSARLIRYESLPEDSEDATIRLLFEDTDTIPERHLFLGNYRRYASQVIENIAQLKASDAMKHILGQTENVLTHLYDDSPPLDMTNYSKVSQPVLRVDAHATVIEAALKGYNKWRNSPRWDDKQEAQALGYFESSLEEWCNRLLGMKFEDPLIRKRILQLLVAFSTSVLDKNPSFMLKVLEHILVTWPATHPDYKVYNDAIKDLQTESMVELQRLATRMPDHLLDVYDQIAAKVSEMVASGTLDEKRQITYQTFLFTIIHRSRRLDQATKVQKLQEFLNPIRTQWQDPRLKQSLSSHANFYELMGLDKAQGYVMRKRMHEIQDWGSVELDEEGKALQIELEARQTTLPLRLTKSFLTCSVEKVEKGQDTLQLSSILWQDYFPIILPELLNFLSYAHASHSPNNWIGLPPETRAVVDRILTDRFWQSGISEGSKDDFYARVLEKKHTFEGLASTIRGSIRYVRESCYAIIYCMTRLDMQFYGFSELPGPLARAALAEAASLSSHQLINLLNLIRYLVDHCPVPLREHFLPPLLETCFRQMDARVDGEWAKLGQKQVVKSAGDDLTEEMKNESILRQLTYTSVMLVADFLDPARENVSKDSKTSNEDLRKYPSLRNFCLMHSSIVEPLLIFCTRVVRTKDTRCCSIILRVLKSVVPEFDTLNPASPVSVGADRSNEIRHNGNSWIPATTASAIREYISRDIIMASVTSLHEPYFVEQQKELASLIATIVAHYSHLSSTARDVLVSLPDMRPEEVDRGIEFIIRSGTRSRAQRAVILELLHDLKGVSVSEMGKMSKSIGLPSSHPTSRKTTRSMMAQKFMTAPENGDNTNGLDGLAGLFEV</sequence>
<dbReference type="Proteomes" id="UP001153332">
    <property type="component" value="Unassembled WGS sequence"/>
</dbReference>
<name>A0ACC2JRI9_9PEZI</name>
<comment type="caution">
    <text evidence="1">The sequence shown here is derived from an EMBL/GenBank/DDBJ whole genome shotgun (WGS) entry which is preliminary data.</text>
</comment>
<keyword evidence="2" id="KW-1185">Reference proteome</keyword>
<gene>
    <name evidence="1" type="ORF">O1611_g3596</name>
</gene>
<accession>A0ACC2JRI9</accession>
<protein>
    <submittedName>
        <fullName evidence="1">Uncharacterized protein</fullName>
    </submittedName>
</protein>
<evidence type="ECO:0000313" key="2">
    <source>
        <dbReference type="Proteomes" id="UP001153332"/>
    </source>
</evidence>
<proteinExistence type="predicted"/>